<reference evidence="1 2" key="1">
    <citation type="submission" date="2021-06" db="EMBL/GenBank/DDBJ databases">
        <title>Caerostris extrusa draft genome.</title>
        <authorList>
            <person name="Kono N."/>
            <person name="Arakawa K."/>
        </authorList>
    </citation>
    <scope>NUCLEOTIDE SEQUENCE [LARGE SCALE GENOMIC DNA]</scope>
</reference>
<sequence length="88" mass="10522">MVEVRYKKKKKKKNNNSNTKAGKEKEVFCCCLLECLQISSRTRSPPRFQFYRRIWEHMIDGYANGYSRPEKYREFGFVLNTNAGINIY</sequence>
<dbReference type="AlphaFoldDB" id="A0AAV4TLD1"/>
<evidence type="ECO:0000313" key="2">
    <source>
        <dbReference type="Proteomes" id="UP001054945"/>
    </source>
</evidence>
<dbReference type="Proteomes" id="UP001054945">
    <property type="component" value="Unassembled WGS sequence"/>
</dbReference>
<protein>
    <submittedName>
        <fullName evidence="1">Uncharacterized protein</fullName>
    </submittedName>
</protein>
<keyword evidence="2" id="KW-1185">Reference proteome</keyword>
<name>A0AAV4TLD1_CAEEX</name>
<accession>A0AAV4TLD1</accession>
<organism evidence="1 2">
    <name type="scientific">Caerostris extrusa</name>
    <name type="common">Bark spider</name>
    <name type="synonym">Caerostris bankana</name>
    <dbReference type="NCBI Taxonomy" id="172846"/>
    <lineage>
        <taxon>Eukaryota</taxon>
        <taxon>Metazoa</taxon>
        <taxon>Ecdysozoa</taxon>
        <taxon>Arthropoda</taxon>
        <taxon>Chelicerata</taxon>
        <taxon>Arachnida</taxon>
        <taxon>Araneae</taxon>
        <taxon>Araneomorphae</taxon>
        <taxon>Entelegynae</taxon>
        <taxon>Araneoidea</taxon>
        <taxon>Araneidae</taxon>
        <taxon>Caerostris</taxon>
    </lineage>
</organism>
<dbReference type="EMBL" id="BPLR01011293">
    <property type="protein sequence ID" value="GIY45590.1"/>
    <property type="molecule type" value="Genomic_DNA"/>
</dbReference>
<gene>
    <name evidence="1" type="ORF">CEXT_270261</name>
</gene>
<evidence type="ECO:0000313" key="1">
    <source>
        <dbReference type="EMBL" id="GIY45590.1"/>
    </source>
</evidence>
<comment type="caution">
    <text evidence="1">The sequence shown here is derived from an EMBL/GenBank/DDBJ whole genome shotgun (WGS) entry which is preliminary data.</text>
</comment>
<proteinExistence type="predicted"/>